<protein>
    <submittedName>
        <fullName evidence="1">Uncharacterized protein</fullName>
    </submittedName>
</protein>
<name>A0A0E9VUA6_ANGAN</name>
<accession>A0A0E9VUA6</accession>
<sequence>MAMVPLCSCQAVISLERSSAVKSRKPFFFSFCAQRRSSTSFW</sequence>
<evidence type="ECO:0000313" key="1">
    <source>
        <dbReference type="EMBL" id="JAH81729.1"/>
    </source>
</evidence>
<reference evidence="1" key="1">
    <citation type="submission" date="2014-11" db="EMBL/GenBank/DDBJ databases">
        <authorList>
            <person name="Amaro Gonzalez C."/>
        </authorList>
    </citation>
    <scope>NUCLEOTIDE SEQUENCE</scope>
</reference>
<reference evidence="1" key="2">
    <citation type="journal article" date="2015" name="Fish Shellfish Immunol.">
        <title>Early steps in the European eel (Anguilla anguilla)-Vibrio vulnificus interaction in the gills: Role of the RtxA13 toxin.</title>
        <authorList>
            <person name="Callol A."/>
            <person name="Pajuelo D."/>
            <person name="Ebbesson L."/>
            <person name="Teles M."/>
            <person name="MacKenzie S."/>
            <person name="Amaro C."/>
        </authorList>
    </citation>
    <scope>NUCLEOTIDE SEQUENCE</scope>
</reference>
<organism evidence="1">
    <name type="scientific">Anguilla anguilla</name>
    <name type="common">European freshwater eel</name>
    <name type="synonym">Muraena anguilla</name>
    <dbReference type="NCBI Taxonomy" id="7936"/>
    <lineage>
        <taxon>Eukaryota</taxon>
        <taxon>Metazoa</taxon>
        <taxon>Chordata</taxon>
        <taxon>Craniata</taxon>
        <taxon>Vertebrata</taxon>
        <taxon>Euteleostomi</taxon>
        <taxon>Actinopterygii</taxon>
        <taxon>Neopterygii</taxon>
        <taxon>Teleostei</taxon>
        <taxon>Anguilliformes</taxon>
        <taxon>Anguillidae</taxon>
        <taxon>Anguilla</taxon>
    </lineage>
</organism>
<dbReference type="AlphaFoldDB" id="A0A0E9VUA6"/>
<proteinExistence type="predicted"/>
<dbReference type="EMBL" id="GBXM01026848">
    <property type="protein sequence ID" value="JAH81729.1"/>
    <property type="molecule type" value="Transcribed_RNA"/>
</dbReference>